<evidence type="ECO:0000256" key="1">
    <source>
        <dbReference type="ARBA" id="ARBA00022679"/>
    </source>
</evidence>
<dbReference type="PANTHER" id="PTHR40392:SF1">
    <property type="entry name" value="2-PHOSPHO-L-LACTATE GUANYLYLTRANSFERASE"/>
    <property type="match status" value="1"/>
</dbReference>
<dbReference type="PANTHER" id="PTHR40392">
    <property type="entry name" value="2-PHOSPHO-L-LACTATE GUANYLYLTRANSFERASE"/>
    <property type="match status" value="1"/>
</dbReference>
<evidence type="ECO:0000256" key="5">
    <source>
        <dbReference type="HAMAP-Rule" id="MF_02114"/>
    </source>
</evidence>
<dbReference type="EMBL" id="VRYN01000001">
    <property type="protein sequence ID" value="TYO81867.1"/>
    <property type="molecule type" value="Genomic_DNA"/>
</dbReference>
<dbReference type="RefSeq" id="WP_010903420.1">
    <property type="nucleotide sequence ID" value="NZ_VRYN01000001.1"/>
</dbReference>
<sequence length="209" mass="21875">MRTVVPFDPRDPKSRLAEFFADAEERRGFAYAMLADVLGAVRDAGGDPVVVATAPVSRPVDAPVTVDDRALSTAVAAAIADGPLPTAVVMADLALATPDAIRRVFAASGDVVLAPGSGGGTNVVLARTADVPVSYHGVSFRDHVTAAERAGLTVTTVDSFRLAADVDDASDLVDVFVHNTRRTREWLIAGGWRLAVDDGTPTVVREPND</sequence>
<comment type="similarity">
    <text evidence="5">Belongs to the CofC family.</text>
</comment>
<comment type="function">
    <text evidence="5">Guanylyltransferase that catalyzes the activation of (2S)-2-phospholactate (2-PL) as (2S)-lactyl-2-diphospho-5'-guanosine, via the condensation of 2-PL with GTP. It is involved in the biosynthesis of coenzyme F420, a hydride carrier cofactor.</text>
</comment>
<evidence type="ECO:0000313" key="7">
    <source>
        <dbReference type="EMBL" id="TYO81867.1"/>
    </source>
</evidence>
<reference evidence="7 9" key="2">
    <citation type="submission" date="2019-07" db="EMBL/GenBank/DDBJ databases">
        <title>Genomic Encyclopedia of Archaeal and Bacterial Type Strains, Phase II (KMG-II): from individual species to whole genera.</title>
        <authorList>
            <person name="Goeker M."/>
        </authorList>
    </citation>
    <scope>NUCLEOTIDE SEQUENCE [LARGE SCALE GENOMIC DNA]</scope>
    <source>
        <strain evidence="7 9">DSM 3754</strain>
    </source>
</reference>
<keyword evidence="1 5" id="KW-0808">Transferase</keyword>
<dbReference type="GO" id="GO:0052645">
    <property type="term" value="P:F420-0 metabolic process"/>
    <property type="evidence" value="ECO:0007669"/>
    <property type="project" value="UniProtKB-UniRule"/>
</dbReference>
<gene>
    <name evidence="5 6" type="primary">cofC</name>
    <name evidence="7" type="ORF">APQ99_00379</name>
    <name evidence="6" type="ORF">HBSAL_09805</name>
</gene>
<reference evidence="6 8" key="1">
    <citation type="journal article" date="2019" name="Microbiol. Resour. Announc.">
        <title>The Genome Sequence of the Halobacterium salinarum Type Strain Is Closely Related to That of Laboratory Strains NRC-1 and R1.</title>
        <authorList>
            <person name="Pfeiffer F."/>
            <person name="Marchfelder A."/>
            <person name="Habermann B."/>
            <person name="Dyall-Smith M.L."/>
        </authorList>
    </citation>
    <scope>NUCLEOTIDE SEQUENCE [LARGE SCALE GENOMIC DNA]</scope>
    <source>
        <strain evidence="6">91-R6</strain>
        <strain evidence="8">ATCC 33171 / DSM 3754 / JCM 8978 / NBRC 102687 / NCIMB 764 / 91-R6</strain>
    </source>
</reference>
<dbReference type="UniPathway" id="UPA00071"/>
<name>A0A4D6GV40_HALS9</name>
<dbReference type="SMR" id="A0A4D6GV40"/>
<dbReference type="GO" id="GO:0005525">
    <property type="term" value="F:GTP binding"/>
    <property type="evidence" value="ECO:0007669"/>
    <property type="project" value="UniProtKB-KW"/>
</dbReference>
<dbReference type="Proteomes" id="UP000323075">
    <property type="component" value="Unassembled WGS sequence"/>
</dbReference>
<evidence type="ECO:0000256" key="4">
    <source>
        <dbReference type="ARBA" id="ARBA00023134"/>
    </source>
</evidence>
<dbReference type="Proteomes" id="UP000296216">
    <property type="component" value="Chromosome"/>
</dbReference>
<accession>A0A4D6GV40</accession>
<organism evidence="6 8">
    <name type="scientific">Halobacterium salinarum (strain ATCC 33171 / DSM 3754 / JCM 8978 / NBRC 102687 / NCIMB 764 / 91-R6)</name>
    <dbReference type="NCBI Taxonomy" id="2597657"/>
    <lineage>
        <taxon>Archaea</taxon>
        <taxon>Methanobacteriati</taxon>
        <taxon>Methanobacteriota</taxon>
        <taxon>Stenosarchaea group</taxon>
        <taxon>Halobacteria</taxon>
        <taxon>Halobacteriales</taxon>
        <taxon>Halobacteriaceae</taxon>
        <taxon>Halobacterium</taxon>
    </lineage>
</organism>
<proteinExistence type="inferred from homology"/>
<dbReference type="InterPro" id="IPR002835">
    <property type="entry name" value="CofC"/>
</dbReference>
<keyword evidence="3 5" id="KW-0547">Nucleotide-binding</keyword>
<dbReference type="EC" id="2.7.7.68" evidence="5"/>
<dbReference type="GeneID" id="68694544"/>
<reference evidence="6" key="3">
    <citation type="journal article" name="MicrobiologyOpen">
        <title>Whole-genome comparison between the type strain of Halobacterium salinarum (DSM 3754(T)) and the laboratory strains R1 and NRC-1.</title>
        <authorList>
            <person name="Pfeiffer F."/>
            <person name="Losensky G."/>
            <person name="Marchfelder A."/>
            <person name="Habermann B."/>
            <person name="Dyall-Smith M."/>
        </authorList>
    </citation>
    <scope>NUCLEOTIDE SEQUENCE</scope>
    <source>
        <strain evidence="6">91-R6</strain>
    </source>
</reference>
<evidence type="ECO:0000313" key="6">
    <source>
        <dbReference type="EMBL" id="QCC45605.1"/>
    </source>
</evidence>
<dbReference type="GO" id="GO:0043814">
    <property type="term" value="F:phospholactate guanylyltransferase activity"/>
    <property type="evidence" value="ECO:0007669"/>
    <property type="project" value="UniProtKB-EC"/>
</dbReference>
<evidence type="ECO:0000313" key="9">
    <source>
        <dbReference type="Proteomes" id="UP000323075"/>
    </source>
</evidence>
<dbReference type="GeneID" id="89350131"/>
<dbReference type="Pfam" id="PF01983">
    <property type="entry name" value="CofC"/>
    <property type="match status" value="1"/>
</dbReference>
<dbReference type="Gene3D" id="3.90.550.10">
    <property type="entry name" value="Spore Coat Polysaccharide Biosynthesis Protein SpsA, Chain A"/>
    <property type="match status" value="1"/>
</dbReference>
<dbReference type="NCBIfam" id="TIGR03552">
    <property type="entry name" value="F420_cofC"/>
    <property type="match status" value="1"/>
</dbReference>
<comment type="pathway">
    <text evidence="5">Cofactor biosynthesis; coenzyme F420 biosynthesis.</text>
</comment>
<comment type="subunit">
    <text evidence="5">Homodimer.</text>
</comment>
<dbReference type="Gene3D" id="6.10.140.50">
    <property type="match status" value="1"/>
</dbReference>
<keyword evidence="4 5" id="KW-0342">GTP-binding</keyword>
<dbReference type="InterPro" id="IPR029044">
    <property type="entry name" value="Nucleotide-diphossugar_trans"/>
</dbReference>
<dbReference type="HAMAP" id="MF_02114">
    <property type="entry name" value="CofC"/>
    <property type="match status" value="1"/>
</dbReference>
<protein>
    <recommendedName>
        <fullName evidence="5">2-phospho-L-lactate guanylyltransferase</fullName>
        <shortName evidence="5">LP guanylyltransferase</shortName>
        <ecNumber evidence="5">2.7.7.68</ecNumber>
    </recommendedName>
</protein>
<dbReference type="AlphaFoldDB" id="A0A4D6GV40"/>
<dbReference type="SUPFAM" id="SSF53448">
    <property type="entry name" value="Nucleotide-diphospho-sugar transferases"/>
    <property type="match status" value="1"/>
</dbReference>
<keyword evidence="2 5" id="KW-0548">Nucleotidyltransferase</keyword>
<comment type="catalytic activity">
    <reaction evidence="5">
        <text>(2S)-2-phospholactate + GTP + H(+) = (2S)-lactyl-2-diphospho-5'-guanosine + diphosphate</text>
        <dbReference type="Rhea" id="RHEA:63424"/>
        <dbReference type="ChEBI" id="CHEBI:15378"/>
        <dbReference type="ChEBI" id="CHEBI:33019"/>
        <dbReference type="ChEBI" id="CHEBI:37565"/>
        <dbReference type="ChEBI" id="CHEBI:59435"/>
        <dbReference type="ChEBI" id="CHEBI:59906"/>
        <dbReference type="EC" id="2.7.7.68"/>
    </reaction>
</comment>
<dbReference type="EMBL" id="CP038631">
    <property type="protein sequence ID" value="QCC45605.1"/>
    <property type="molecule type" value="Genomic_DNA"/>
</dbReference>
<evidence type="ECO:0000256" key="3">
    <source>
        <dbReference type="ARBA" id="ARBA00022741"/>
    </source>
</evidence>
<evidence type="ECO:0000313" key="8">
    <source>
        <dbReference type="Proteomes" id="UP000296216"/>
    </source>
</evidence>
<evidence type="ECO:0000256" key="2">
    <source>
        <dbReference type="ARBA" id="ARBA00022695"/>
    </source>
</evidence>